<name>A0A2T5G0Q4_9SPHN</name>
<evidence type="ECO:0000313" key="2">
    <source>
        <dbReference type="Proteomes" id="UP000244162"/>
    </source>
</evidence>
<dbReference type="AlphaFoldDB" id="A0A2T5G0Q4"/>
<dbReference type="InterPro" id="IPR027266">
    <property type="entry name" value="TrmE/GcvT-like"/>
</dbReference>
<comment type="caution">
    <text evidence="1">The sequence shown here is derived from an EMBL/GenBank/DDBJ whole genome shotgun (WGS) entry which is preliminary data.</text>
</comment>
<dbReference type="Gene3D" id="3.30.70.1520">
    <property type="entry name" value="Heterotetrameric sarcosine oxidase"/>
    <property type="match status" value="1"/>
</dbReference>
<dbReference type="InterPro" id="IPR007375">
    <property type="entry name" value="SoxG"/>
</dbReference>
<reference evidence="1 2" key="1">
    <citation type="submission" date="2017-09" db="EMBL/GenBank/DDBJ databases">
        <title>Sphingomonas panjinensis sp.nov., isolated from oil-contaminated soil.</title>
        <authorList>
            <person name="Wang L."/>
            <person name="Chen L."/>
        </authorList>
    </citation>
    <scope>NUCLEOTIDE SEQUENCE [LARGE SCALE GENOMIC DNA]</scope>
    <source>
        <strain evidence="1 2">FW-11</strain>
    </source>
</reference>
<dbReference type="RefSeq" id="WP_107965965.1">
    <property type="nucleotide sequence ID" value="NZ_NWBU01000004.1"/>
</dbReference>
<dbReference type="Gene3D" id="3.30.1360.120">
    <property type="entry name" value="Probable tRNA modification gtpase trme, domain 1"/>
    <property type="match status" value="1"/>
</dbReference>
<dbReference type="SUPFAM" id="SSF103025">
    <property type="entry name" value="Folate-binding domain"/>
    <property type="match status" value="1"/>
</dbReference>
<gene>
    <name evidence="1" type="ORF">CLG96_00780</name>
</gene>
<dbReference type="EMBL" id="NWBU01000004">
    <property type="protein sequence ID" value="PTQ12727.1"/>
    <property type="molecule type" value="Genomic_DNA"/>
</dbReference>
<dbReference type="Pfam" id="PF04268">
    <property type="entry name" value="SoxG"/>
    <property type="match status" value="1"/>
</dbReference>
<organism evidence="1 2">
    <name type="scientific">Sphingomonas oleivorans</name>
    <dbReference type="NCBI Taxonomy" id="1735121"/>
    <lineage>
        <taxon>Bacteria</taxon>
        <taxon>Pseudomonadati</taxon>
        <taxon>Pseudomonadota</taxon>
        <taxon>Alphaproteobacteria</taxon>
        <taxon>Sphingomonadales</taxon>
        <taxon>Sphingomonadaceae</taxon>
        <taxon>Sphingomonas</taxon>
    </lineage>
</organism>
<accession>A0A2T5G0Q4</accession>
<protein>
    <submittedName>
        <fullName evidence="1">Sarcosine oxidase subunit gamma</fullName>
    </submittedName>
</protein>
<sequence length="199" mass="20503">MADLFLPAEGAFAPFLETLSPSGNGRLVLSEPPARGIATVMARAGQGAALATRMKALYGIDVEDAARFVTAGDVALVGTGPGAWLMLREGAAPDWAAQPAGELDGLASVFDQSSGYAVLRLGGAGAATLLSRGAFIDMHPRAFPVGAAAVTVMSHIGAILWQREAAVYEVAIFRSYAASFWHWIAATAAANGLTPMRSA</sequence>
<dbReference type="OrthoDB" id="7562825at2"/>
<dbReference type="Proteomes" id="UP000244162">
    <property type="component" value="Unassembled WGS sequence"/>
</dbReference>
<keyword evidence="2" id="KW-1185">Reference proteome</keyword>
<proteinExistence type="predicted"/>
<evidence type="ECO:0000313" key="1">
    <source>
        <dbReference type="EMBL" id="PTQ12727.1"/>
    </source>
</evidence>